<evidence type="ECO:0000313" key="1">
    <source>
        <dbReference type="EMBL" id="OGG30121.1"/>
    </source>
</evidence>
<protein>
    <recommendedName>
        <fullName evidence="3">DUF5698 domain-containing protein</fullName>
    </recommendedName>
</protein>
<organism evidence="1 2">
    <name type="scientific">Candidatus Gottesmanbacteria bacterium RIFCSPLOWO2_01_FULL_46_9</name>
    <dbReference type="NCBI Taxonomy" id="1798394"/>
    <lineage>
        <taxon>Bacteria</taxon>
        <taxon>Candidatus Gottesmaniibacteriota</taxon>
    </lineage>
</organism>
<name>A0A1F6AZL6_9BACT</name>
<evidence type="ECO:0008006" key="3">
    <source>
        <dbReference type="Google" id="ProtNLM"/>
    </source>
</evidence>
<dbReference type="Proteomes" id="UP000176450">
    <property type="component" value="Unassembled WGS sequence"/>
</dbReference>
<comment type="caution">
    <text evidence="1">The sequence shown here is derived from an EMBL/GenBank/DDBJ whole genome shotgun (WGS) entry which is preliminary data.</text>
</comment>
<gene>
    <name evidence="1" type="ORF">A3A63_01570</name>
</gene>
<dbReference type="AlphaFoldDB" id="A0A1F6AZL6"/>
<sequence length="81" mass="9128">MAYTFRIVFINYCSVFVIHDYLNMTLIVPLCLPVRFFVYAVLGLLMFGSLNGIYIVLAGLFEVSLGFLGMYLGVEASDKPF</sequence>
<reference evidence="1 2" key="1">
    <citation type="journal article" date="2016" name="Nat. Commun.">
        <title>Thousands of microbial genomes shed light on interconnected biogeochemical processes in an aquifer system.</title>
        <authorList>
            <person name="Anantharaman K."/>
            <person name="Brown C.T."/>
            <person name="Hug L.A."/>
            <person name="Sharon I."/>
            <person name="Castelle C.J."/>
            <person name="Probst A.J."/>
            <person name="Thomas B.C."/>
            <person name="Singh A."/>
            <person name="Wilkins M.J."/>
            <person name="Karaoz U."/>
            <person name="Brodie E.L."/>
            <person name="Williams K.H."/>
            <person name="Hubbard S.S."/>
            <person name="Banfield J.F."/>
        </authorList>
    </citation>
    <scope>NUCLEOTIDE SEQUENCE [LARGE SCALE GENOMIC DNA]</scope>
</reference>
<dbReference type="EMBL" id="MFJX01000048">
    <property type="protein sequence ID" value="OGG30121.1"/>
    <property type="molecule type" value="Genomic_DNA"/>
</dbReference>
<proteinExistence type="predicted"/>
<accession>A0A1F6AZL6</accession>
<evidence type="ECO:0000313" key="2">
    <source>
        <dbReference type="Proteomes" id="UP000176450"/>
    </source>
</evidence>